<sequence>MHIEEIYQLEKSDRLDLEAHNITPEASDFIFSLNEFEFFKSIYDQDEDSNSSLFPPFTAAEISQIKNILDNIDFSKGKRTPVYNAIQEVIQKPEQLSFFKALSEKLDEIETDWEYDDENRWELIDSLKNISVLFMMNEIERDFGDGELTSATTLTDNEFEFLSIIHEDETKNKKEVKVGNLTFNLAQLDYVREIITTLEYPENTPLDMDQEQFILNILEKCSHLNDEEPNEFHTFSIQELYEIESSSSSSNEDNSIFADNNFSKAELKLLEAIFNDKTFVKIGDSKYNKKQLNSLKQAFSEEIEWESIKKYFSESQQELITHILLVYENQFLIEEEEESEEGKIDIEVFYLMDQIERNEMENIGSPIGDLIFTDPQYELLEAIYKNKPSFENQLLKINLKRDELDKVAKIFDQLPLYQSGKMVISLPKKAKVFVDDLINTAIENDPKI</sequence>
<dbReference type="RefSeq" id="WP_169658204.1">
    <property type="nucleotide sequence ID" value="NZ_JABANE010000052.1"/>
</dbReference>
<evidence type="ECO:0000313" key="1">
    <source>
        <dbReference type="EMBL" id="NME69954.1"/>
    </source>
</evidence>
<gene>
    <name evidence="1" type="ORF">HHU12_18420</name>
</gene>
<accession>A0A7X9RWL1</accession>
<dbReference type="EMBL" id="JABANE010000052">
    <property type="protein sequence ID" value="NME69954.1"/>
    <property type="molecule type" value="Genomic_DNA"/>
</dbReference>
<organism evidence="1 2">
    <name type="scientific">Flammeovirga aprica JL-4</name>
    <dbReference type="NCBI Taxonomy" id="694437"/>
    <lineage>
        <taxon>Bacteria</taxon>
        <taxon>Pseudomonadati</taxon>
        <taxon>Bacteroidota</taxon>
        <taxon>Cytophagia</taxon>
        <taxon>Cytophagales</taxon>
        <taxon>Flammeovirgaceae</taxon>
        <taxon>Flammeovirga</taxon>
    </lineage>
</organism>
<dbReference type="Proteomes" id="UP000576082">
    <property type="component" value="Unassembled WGS sequence"/>
</dbReference>
<dbReference type="AlphaFoldDB" id="A0A7X9RWL1"/>
<proteinExistence type="predicted"/>
<reference evidence="1 2" key="1">
    <citation type="submission" date="2020-04" db="EMBL/GenBank/DDBJ databases">
        <title>Flammeovirga sp. SR4, a novel species isolated from seawater.</title>
        <authorList>
            <person name="Wang X."/>
        </authorList>
    </citation>
    <scope>NUCLEOTIDE SEQUENCE [LARGE SCALE GENOMIC DNA]</scope>
    <source>
        <strain evidence="1 2">ATCC 23126</strain>
    </source>
</reference>
<keyword evidence="2" id="KW-1185">Reference proteome</keyword>
<name>A0A7X9RWL1_9BACT</name>
<evidence type="ECO:0000313" key="2">
    <source>
        <dbReference type="Proteomes" id="UP000576082"/>
    </source>
</evidence>
<protein>
    <submittedName>
        <fullName evidence="1">Uncharacterized protein</fullName>
    </submittedName>
</protein>
<comment type="caution">
    <text evidence="1">The sequence shown here is derived from an EMBL/GenBank/DDBJ whole genome shotgun (WGS) entry which is preliminary data.</text>
</comment>